<dbReference type="InterPro" id="IPR029063">
    <property type="entry name" value="SAM-dependent_MTases_sf"/>
</dbReference>
<feature type="transmembrane region" description="Helical" evidence="2">
    <location>
        <begin position="105"/>
        <end position="125"/>
    </location>
</feature>
<feature type="domain" description="Polysaccharide biosynthesis protein CapD-like" evidence="3">
    <location>
        <begin position="311"/>
        <end position="600"/>
    </location>
</feature>
<name>A0ABW3K9S8_9BACT</name>
<proteinExistence type="inferred from homology"/>
<dbReference type="PANTHER" id="PTHR43318:SF1">
    <property type="entry name" value="POLYSACCHARIDE BIOSYNTHESIS PROTEIN EPSC-RELATED"/>
    <property type="match status" value="1"/>
</dbReference>
<dbReference type="Gene3D" id="3.40.50.720">
    <property type="entry name" value="NAD(P)-binding Rossmann-like Domain"/>
    <property type="match status" value="2"/>
</dbReference>
<reference evidence="5" key="1">
    <citation type="journal article" date="2019" name="Int. J. Syst. Evol. Microbiol.">
        <title>The Global Catalogue of Microorganisms (GCM) 10K type strain sequencing project: providing services to taxonomists for standard genome sequencing and annotation.</title>
        <authorList>
            <consortium name="The Broad Institute Genomics Platform"/>
            <consortium name="The Broad Institute Genome Sequencing Center for Infectious Disease"/>
            <person name="Wu L."/>
            <person name="Ma J."/>
        </authorList>
    </citation>
    <scope>NUCLEOTIDE SEQUENCE [LARGE SCALE GENOMIC DNA]</scope>
    <source>
        <strain evidence="5">CCUG 58938</strain>
    </source>
</reference>
<keyword evidence="5" id="KW-1185">Reference proteome</keyword>
<feature type="transmembrane region" description="Helical" evidence="2">
    <location>
        <begin position="131"/>
        <end position="149"/>
    </location>
</feature>
<dbReference type="Pfam" id="PF13727">
    <property type="entry name" value="CoA_binding_3"/>
    <property type="match status" value="1"/>
</dbReference>
<dbReference type="InterPro" id="IPR036291">
    <property type="entry name" value="NAD(P)-bd_dom_sf"/>
</dbReference>
<dbReference type="EMBL" id="JBHTKA010000015">
    <property type="protein sequence ID" value="MFD1003024.1"/>
    <property type="molecule type" value="Genomic_DNA"/>
</dbReference>
<feature type="transmembrane region" description="Helical" evidence="2">
    <location>
        <begin position="71"/>
        <end position="93"/>
    </location>
</feature>
<dbReference type="RefSeq" id="WP_377585082.1">
    <property type="nucleotide sequence ID" value="NZ_JBHTKA010000015.1"/>
</dbReference>
<dbReference type="InterPro" id="IPR051203">
    <property type="entry name" value="Polysaccharide_Synthase-Rel"/>
</dbReference>
<dbReference type="SUPFAM" id="SSF51735">
    <property type="entry name" value="NAD(P)-binding Rossmann-fold domains"/>
    <property type="match status" value="1"/>
</dbReference>
<keyword evidence="2" id="KW-0472">Membrane</keyword>
<gene>
    <name evidence="4" type="ORF">ACFQ21_27105</name>
</gene>
<dbReference type="Pfam" id="PF02719">
    <property type="entry name" value="Polysacc_synt_2"/>
    <property type="match status" value="1"/>
</dbReference>
<feature type="transmembrane region" description="Helical" evidence="2">
    <location>
        <begin position="170"/>
        <end position="188"/>
    </location>
</feature>
<dbReference type="CDD" id="cd05237">
    <property type="entry name" value="UDP_invert_4-6DH_SDR_e"/>
    <property type="match status" value="1"/>
</dbReference>
<dbReference type="SUPFAM" id="SSF53335">
    <property type="entry name" value="S-adenosyl-L-methionine-dependent methyltransferases"/>
    <property type="match status" value="1"/>
</dbReference>
<evidence type="ECO:0000313" key="4">
    <source>
        <dbReference type="EMBL" id="MFD1003024.1"/>
    </source>
</evidence>
<comment type="similarity">
    <text evidence="1">Belongs to the polysaccharide synthase family.</text>
</comment>
<dbReference type="Proteomes" id="UP001597112">
    <property type="component" value="Unassembled WGS sequence"/>
</dbReference>
<organism evidence="4 5">
    <name type="scientific">Ohtaekwangia kribbensis</name>
    <dbReference type="NCBI Taxonomy" id="688913"/>
    <lineage>
        <taxon>Bacteria</taxon>
        <taxon>Pseudomonadati</taxon>
        <taxon>Bacteroidota</taxon>
        <taxon>Cytophagia</taxon>
        <taxon>Cytophagales</taxon>
        <taxon>Fulvivirgaceae</taxon>
        <taxon>Ohtaekwangia</taxon>
    </lineage>
</organism>
<evidence type="ECO:0000256" key="2">
    <source>
        <dbReference type="SAM" id="Phobius"/>
    </source>
</evidence>
<keyword evidence="2" id="KW-0812">Transmembrane</keyword>
<comment type="caution">
    <text evidence="4">The sequence shown here is derived from an EMBL/GenBank/DDBJ whole genome shotgun (WGS) entry which is preliminary data.</text>
</comment>
<dbReference type="PANTHER" id="PTHR43318">
    <property type="entry name" value="UDP-N-ACETYLGLUCOSAMINE 4,6-DEHYDRATASE"/>
    <property type="match status" value="1"/>
</dbReference>
<dbReference type="InterPro" id="IPR003869">
    <property type="entry name" value="Polysac_CapD-like"/>
</dbReference>
<feature type="transmembrane region" description="Helical" evidence="2">
    <location>
        <begin position="35"/>
        <end position="59"/>
    </location>
</feature>
<keyword evidence="2" id="KW-1133">Transmembrane helix</keyword>
<sequence length="653" mass="74842">MKRISQTRLALLRRRLKGKYLLQNVINRLTFLPRWVIILIDLSVITFSFGLAFFFRFNFNLNSIDEFNPSFSIPAVLFISIISTLITKSYAGIVRYTGIQDAIRILHTELLNLSFLVVINLIYFYNVGKNFIPYSVIFISFFISSVLLYQYRLVIKSIFSHYKSNFPNKVPVLIFGAGVAGFLTKQAIEADMTGQYKLVAFLDDDVKKNRKDINGTKIYSYDKLTELVDKYKIKKIIIAVRSLSIERKNEIVDDALNHLIRVSYVTSFDKWLKNEWDVKEIRDVNIEDLLGREVIKLDNKAIDADLQGKVICITGGAGSIGSEMARQVLSFKPNTLILIDQAESPLYEIERELRSKNKQTKIFVFIADVCNKTRIRRIFEEFKPEILFHAAAYKHVPLMESNPSEAVSVNIFGTRTLADLSVEFKVKKFVMISTDKAVNPTNVMGCTKRIAEIYVQSLDRHLERLGIRKTSFVTTRFGNVLGSNGSVIPVFKEQIKNGGPITVTHPEITRFFMTIPEACELVIEAGVMGQGGEIFIFDMGKPVKIYDLARKMIKLSGKELNKDIEIVFTGLRDGEKLYEELLNDQENTIPTHHEKILKAKVSEYLYDEVSRNLDLLEEFINDKNEHKMVTLMKEIVPEYKSNYSRFAVLDVAH</sequence>
<evidence type="ECO:0000313" key="5">
    <source>
        <dbReference type="Proteomes" id="UP001597112"/>
    </source>
</evidence>
<accession>A0ABW3K9S8</accession>
<protein>
    <submittedName>
        <fullName evidence="4">Polysaccharide biosynthesis protein</fullName>
    </submittedName>
</protein>
<evidence type="ECO:0000256" key="1">
    <source>
        <dbReference type="ARBA" id="ARBA00007430"/>
    </source>
</evidence>
<evidence type="ECO:0000259" key="3">
    <source>
        <dbReference type="Pfam" id="PF02719"/>
    </source>
</evidence>